<dbReference type="Proteomes" id="UP000248553">
    <property type="component" value="Unassembled WGS sequence"/>
</dbReference>
<evidence type="ECO:0000313" key="2">
    <source>
        <dbReference type="EMBL" id="RAK68348.1"/>
    </source>
</evidence>
<feature type="compositionally biased region" description="Low complexity" evidence="1">
    <location>
        <begin position="96"/>
        <end position="106"/>
    </location>
</feature>
<feature type="region of interest" description="Disordered" evidence="1">
    <location>
        <begin position="88"/>
        <end position="110"/>
    </location>
</feature>
<keyword evidence="3" id="KW-1185">Reference proteome</keyword>
<gene>
    <name evidence="2" type="ORF">DLM85_10015</name>
</gene>
<evidence type="ECO:0000256" key="1">
    <source>
        <dbReference type="SAM" id="MobiDB-lite"/>
    </source>
</evidence>
<sequence length="568" mass="61951">MIEEEENSHLDESLRNVFSDFHLPPAQGVWGRIEQRLGDGPAEPPRKRRRPLPLPLLLPLALLLGLVGGWLLPRPGGQHSAAPARLARPVASAQHAGSRTATSAAARPRRGLRAPLLSASSAALAQSRAPQPTATPATRRLAMAPAGGGAPIRPAGITPLPLLGGPDSVRTPQPATRTDEPAVLVRSAADSVPGVVRPLVQLTRASLVQLRDSAAPAEARQVVLVRALRAEKSELLRLQRRVDSLLLALGAVPLANAPAGLAAAPPAPAVDTARSRPLRRWSLLLTATPEQNHQQLQTASTDTLQLLRRNQERGRRGLNAAIMAEYRLDKRLSVGFGLGYQRTGTELRVAERRTDVAVRYDTTLTHTLNVYTSTHQTYSIRLEQIPQLNPVFNPSGQVIRYDTVFITRPDTVYTTIVQNDTVRTTNKTVTPLLDRRTTTTYKTLTPTYHFFTVPVLLRYRLTLADNTRWWADVAAGAQLQLFLGGSQLVTEDGRTFRTERVRIAEGPFRPLNLALSGSIGVNYALTPRLSMSLAPSLRWQALSVYKPGTGLIQRSTATGLQIGARWQF</sequence>
<organism evidence="2 3">
    <name type="scientific">Hymenobacter edaphi</name>
    <dbReference type="NCBI Taxonomy" id="2211146"/>
    <lineage>
        <taxon>Bacteria</taxon>
        <taxon>Pseudomonadati</taxon>
        <taxon>Bacteroidota</taxon>
        <taxon>Cytophagia</taxon>
        <taxon>Cytophagales</taxon>
        <taxon>Hymenobacteraceae</taxon>
        <taxon>Hymenobacter</taxon>
    </lineage>
</organism>
<protein>
    <recommendedName>
        <fullName evidence="4">Outer membrane protein beta-barrel domain-containing protein</fullName>
    </recommendedName>
</protein>
<accession>A0A328BTJ3</accession>
<dbReference type="RefSeq" id="WP_111477961.1">
    <property type="nucleotide sequence ID" value="NZ_QHKM01000002.1"/>
</dbReference>
<name>A0A328BTJ3_9BACT</name>
<evidence type="ECO:0000313" key="3">
    <source>
        <dbReference type="Proteomes" id="UP000248553"/>
    </source>
</evidence>
<comment type="caution">
    <text evidence="2">The sequence shown here is derived from an EMBL/GenBank/DDBJ whole genome shotgun (WGS) entry which is preliminary data.</text>
</comment>
<dbReference type="EMBL" id="QHKM01000002">
    <property type="protein sequence ID" value="RAK68348.1"/>
    <property type="molecule type" value="Genomic_DNA"/>
</dbReference>
<dbReference type="OrthoDB" id="887393at2"/>
<feature type="region of interest" description="Disordered" evidence="1">
    <location>
        <begin position="144"/>
        <end position="180"/>
    </location>
</feature>
<proteinExistence type="predicted"/>
<dbReference type="AlphaFoldDB" id="A0A328BTJ3"/>
<evidence type="ECO:0008006" key="4">
    <source>
        <dbReference type="Google" id="ProtNLM"/>
    </source>
</evidence>
<reference evidence="3" key="1">
    <citation type="submission" date="2018-05" db="EMBL/GenBank/DDBJ databases">
        <authorList>
            <person name="Nie L."/>
        </authorList>
    </citation>
    <scope>NUCLEOTIDE SEQUENCE [LARGE SCALE GENOMIC DNA]</scope>
    <source>
        <strain evidence="3">NL</strain>
    </source>
</reference>